<dbReference type="Proteomes" id="UP000694846">
    <property type="component" value="Unplaced"/>
</dbReference>
<feature type="domain" description="Reverse transcriptase" evidence="2">
    <location>
        <begin position="376"/>
        <end position="492"/>
    </location>
</feature>
<dbReference type="AlphaFoldDB" id="A0A8B8FHU6"/>
<organism evidence="4 5">
    <name type="scientific">Sipha flava</name>
    <name type="common">yellow sugarcane aphid</name>
    <dbReference type="NCBI Taxonomy" id="143950"/>
    <lineage>
        <taxon>Eukaryota</taxon>
        <taxon>Metazoa</taxon>
        <taxon>Ecdysozoa</taxon>
        <taxon>Arthropoda</taxon>
        <taxon>Hexapoda</taxon>
        <taxon>Insecta</taxon>
        <taxon>Pterygota</taxon>
        <taxon>Neoptera</taxon>
        <taxon>Paraneoptera</taxon>
        <taxon>Hemiptera</taxon>
        <taxon>Sternorrhyncha</taxon>
        <taxon>Aphidomorpha</taxon>
        <taxon>Aphidoidea</taxon>
        <taxon>Aphididae</taxon>
        <taxon>Sipha</taxon>
    </lineage>
</organism>
<dbReference type="InterPro" id="IPR000477">
    <property type="entry name" value="RT_dom"/>
</dbReference>
<dbReference type="SUPFAM" id="SSF56672">
    <property type="entry name" value="DNA/RNA polymerases"/>
    <property type="match status" value="1"/>
</dbReference>
<dbReference type="CDD" id="cd01647">
    <property type="entry name" value="RT_LTR"/>
    <property type="match status" value="1"/>
</dbReference>
<evidence type="ECO:0000256" key="1">
    <source>
        <dbReference type="SAM" id="MobiDB-lite"/>
    </source>
</evidence>
<protein>
    <submittedName>
        <fullName evidence="5">Uncharacterized protein LOC112683224</fullName>
    </submittedName>
</protein>
<dbReference type="GO" id="GO:0071897">
    <property type="term" value="P:DNA biosynthetic process"/>
    <property type="evidence" value="ECO:0007669"/>
    <property type="project" value="UniProtKB-ARBA"/>
</dbReference>
<dbReference type="PANTHER" id="PTHR33327">
    <property type="entry name" value="ENDONUCLEASE"/>
    <property type="match status" value="1"/>
</dbReference>
<dbReference type="Gene3D" id="3.30.70.270">
    <property type="match status" value="1"/>
</dbReference>
<sequence length="493" mass="55428">MVEGSFASAGVTADSTKFGYVVGALPPKYAVKVKDIIMTPPSDSKYVKIKDELIKRLSASQEEKSRQLLERVEIGDRKPSQFLRHLQNLVDSSVPETLLKTLWIGRLPKSIKVALVIVKDSKLEELAVHADNASGSLVPQIAETSKSDTLEAMLNLKISQLTLSINQETATLRSEVAAINTRPLRNPDSRPSTYRSRSRSRSRTLHGANGLCWYHWRYGSKSQTCKEPYRRIKSDYVLSAANGTPINTYGTITLSLNFGLRRDFTWRFVIVEVSKPIIGVDFLSHYNLLIVVGETKYDCLLRKFPEITRSYGAPKDIRHSTKHYIQTTPGPPVACKPRRLAPDKLKAAKKEFEAMIQLGIIRPSQGPWASPLHLVSKNTTDAWRPCGDYCAINARTIPDRYPVHHIQDFAHFLHGKTIFSTIDLVRAYNQTTVAEEDIPKTAIVTLFGLNEFVFMSFGLRNAAKSFQRFIDEVLFGLDFCYSYIDDILVASVS</sequence>
<evidence type="ECO:0000313" key="5">
    <source>
        <dbReference type="RefSeq" id="XP_025409925.1"/>
    </source>
</evidence>
<accession>A0A8B8FHU6</accession>
<dbReference type="PANTHER" id="PTHR33327:SF3">
    <property type="entry name" value="RNA-DIRECTED DNA POLYMERASE"/>
    <property type="match status" value="1"/>
</dbReference>
<dbReference type="InterPro" id="IPR055469">
    <property type="entry name" value="DUF7041"/>
</dbReference>
<gene>
    <name evidence="5" type="primary">LOC112683224</name>
</gene>
<evidence type="ECO:0000259" key="2">
    <source>
        <dbReference type="Pfam" id="PF00078"/>
    </source>
</evidence>
<evidence type="ECO:0000259" key="3">
    <source>
        <dbReference type="Pfam" id="PF23055"/>
    </source>
</evidence>
<dbReference type="OrthoDB" id="6628902at2759"/>
<reference evidence="5" key="1">
    <citation type="submission" date="2025-08" db="UniProtKB">
        <authorList>
            <consortium name="RefSeq"/>
        </authorList>
    </citation>
    <scope>IDENTIFICATION</scope>
    <source>
        <tissue evidence="5">Whole body</tissue>
    </source>
</reference>
<keyword evidence="4" id="KW-1185">Reference proteome</keyword>
<dbReference type="InterPro" id="IPR043128">
    <property type="entry name" value="Rev_trsase/Diguanyl_cyclase"/>
</dbReference>
<dbReference type="Pfam" id="PF00078">
    <property type="entry name" value="RVT_1"/>
    <property type="match status" value="1"/>
</dbReference>
<dbReference type="InterPro" id="IPR043502">
    <property type="entry name" value="DNA/RNA_pol_sf"/>
</dbReference>
<dbReference type="RefSeq" id="XP_025409925.1">
    <property type="nucleotide sequence ID" value="XM_025554140.1"/>
</dbReference>
<dbReference type="Gene3D" id="3.10.10.10">
    <property type="entry name" value="HIV Type 1 Reverse Transcriptase, subunit A, domain 1"/>
    <property type="match status" value="1"/>
</dbReference>
<dbReference type="GeneID" id="112683224"/>
<name>A0A8B8FHU6_9HEMI</name>
<evidence type="ECO:0000313" key="4">
    <source>
        <dbReference type="Proteomes" id="UP000694846"/>
    </source>
</evidence>
<feature type="region of interest" description="Disordered" evidence="1">
    <location>
        <begin position="182"/>
        <end position="202"/>
    </location>
</feature>
<dbReference type="Pfam" id="PF23055">
    <property type="entry name" value="DUF7041"/>
    <property type="match status" value="1"/>
</dbReference>
<feature type="domain" description="DUF7041" evidence="3">
    <location>
        <begin position="1"/>
        <end position="70"/>
    </location>
</feature>
<proteinExistence type="predicted"/>